<sequence length="353" mass="38004">MASDLPSTQNPVLAPVGDIPARPKKKQQRNAQAPRIPREPVHGVLLLDKAVGWSSNDALIKAKRMLNAMKAGHTGTLDPFATGLLPLCFGEATKFSQDLLEADKSYEATVHLGIKTNTGDTEGEVLAELPVDVSVEQIEQVLVQFRGDIQQVPPMHSALKRDGKPLYEYARAGITLEREARAVTIHALELLEYQAPLLRIRVVCSKGTYIRVLGEDIGTALGCGAHLQALRRIGVGALTLEHAVTLEQFEQLGLAGADAESGPAAIAARRQTLLPVDGLLQTFPMVSLPDELARRFMQGQRLALGKEGVPAPEQQGRVRVYRSADGVLLGTGLLQEYSILAPERLISTAATSA</sequence>
<feature type="domain" description="tRNA pseudouridine synthase II TruB subfamily 1 C-terminal" evidence="8">
    <location>
        <begin position="284"/>
        <end position="346"/>
    </location>
</feature>
<evidence type="ECO:0000256" key="2">
    <source>
        <dbReference type="ARBA" id="ARBA00005642"/>
    </source>
</evidence>
<dbReference type="RefSeq" id="WP_408154127.1">
    <property type="nucleotide sequence ID" value="NZ_JAQQFM010000001.1"/>
</dbReference>
<dbReference type="Gene3D" id="3.30.2350.10">
    <property type="entry name" value="Pseudouridine synthase"/>
    <property type="match status" value="1"/>
</dbReference>
<dbReference type="PANTHER" id="PTHR13767:SF2">
    <property type="entry name" value="PSEUDOURIDYLATE SYNTHASE TRUB1"/>
    <property type="match status" value="1"/>
</dbReference>
<dbReference type="Gene3D" id="2.30.130.10">
    <property type="entry name" value="PUA domain"/>
    <property type="match status" value="1"/>
</dbReference>
<dbReference type="InterPro" id="IPR002501">
    <property type="entry name" value="PsdUridine_synth_N"/>
</dbReference>
<name>A0ABW9A4M9_9BURK</name>
<dbReference type="InterPro" id="IPR015947">
    <property type="entry name" value="PUA-like_sf"/>
</dbReference>
<accession>A0ABW9A4M9</accession>
<dbReference type="PANTHER" id="PTHR13767">
    <property type="entry name" value="TRNA-PSEUDOURIDINE SYNTHASE"/>
    <property type="match status" value="1"/>
</dbReference>
<dbReference type="CDD" id="cd21152">
    <property type="entry name" value="PUA_TruB_bacterial"/>
    <property type="match status" value="1"/>
</dbReference>
<dbReference type="HAMAP" id="MF_01080">
    <property type="entry name" value="TruB_bact"/>
    <property type="match status" value="1"/>
</dbReference>
<comment type="similarity">
    <text evidence="2 5">Belongs to the pseudouridine synthase TruB family. Type 1 subfamily.</text>
</comment>
<proteinExistence type="inferred from homology"/>
<reference evidence="10 11" key="1">
    <citation type="journal article" date="2024" name="Chem. Sci.">
        <title>Discovery of megapolipeptins by genome mining of a Burkholderiales bacteria collection.</title>
        <authorList>
            <person name="Paulo B.S."/>
            <person name="Recchia M.J.J."/>
            <person name="Lee S."/>
            <person name="Fergusson C.H."/>
            <person name="Romanowski S.B."/>
            <person name="Hernandez A."/>
            <person name="Krull N."/>
            <person name="Liu D.Y."/>
            <person name="Cavanagh H."/>
            <person name="Bos A."/>
            <person name="Gray C.A."/>
            <person name="Murphy B.T."/>
            <person name="Linington R.G."/>
            <person name="Eustaquio A.S."/>
        </authorList>
    </citation>
    <scope>NUCLEOTIDE SEQUENCE [LARGE SCALE GENOMIC DNA]</scope>
    <source>
        <strain evidence="10 11">RL21-008-BIB-A</strain>
    </source>
</reference>
<evidence type="ECO:0000313" key="11">
    <source>
        <dbReference type="Proteomes" id="UP001629246"/>
    </source>
</evidence>
<comment type="function">
    <text evidence="5">Responsible for synthesis of pseudouridine from uracil-55 in the psi GC loop of transfer RNAs.</text>
</comment>
<organism evidence="10 11">
    <name type="scientific">Herbaspirillum lusitanum</name>
    <dbReference type="NCBI Taxonomy" id="213312"/>
    <lineage>
        <taxon>Bacteria</taxon>
        <taxon>Pseudomonadati</taxon>
        <taxon>Pseudomonadota</taxon>
        <taxon>Betaproteobacteria</taxon>
        <taxon>Burkholderiales</taxon>
        <taxon>Oxalobacteraceae</taxon>
        <taxon>Herbaspirillum</taxon>
    </lineage>
</organism>
<dbReference type="CDD" id="cd02573">
    <property type="entry name" value="PseudoU_synth_EcTruB"/>
    <property type="match status" value="1"/>
</dbReference>
<evidence type="ECO:0000259" key="9">
    <source>
        <dbReference type="Pfam" id="PF16198"/>
    </source>
</evidence>
<feature type="active site" description="Nucleophile" evidence="5">
    <location>
        <position position="78"/>
    </location>
</feature>
<keyword evidence="11" id="KW-1185">Reference proteome</keyword>
<dbReference type="GO" id="GO:0160148">
    <property type="term" value="F:tRNA pseudouridine(55) synthase activity"/>
    <property type="evidence" value="ECO:0007669"/>
    <property type="project" value="UniProtKB-EC"/>
</dbReference>
<dbReference type="NCBIfam" id="TIGR00431">
    <property type="entry name" value="TruB"/>
    <property type="match status" value="1"/>
</dbReference>
<dbReference type="EC" id="5.4.99.25" evidence="5"/>
<dbReference type="Proteomes" id="UP001629246">
    <property type="component" value="Unassembled WGS sequence"/>
</dbReference>
<evidence type="ECO:0000256" key="4">
    <source>
        <dbReference type="ARBA" id="ARBA00023235"/>
    </source>
</evidence>
<dbReference type="SUPFAM" id="SSF88697">
    <property type="entry name" value="PUA domain-like"/>
    <property type="match status" value="1"/>
</dbReference>
<evidence type="ECO:0000256" key="5">
    <source>
        <dbReference type="HAMAP-Rule" id="MF_01080"/>
    </source>
</evidence>
<dbReference type="InterPro" id="IPR032819">
    <property type="entry name" value="TruB_C"/>
</dbReference>
<comment type="catalytic activity">
    <reaction evidence="1 5">
        <text>uridine(55) in tRNA = pseudouridine(55) in tRNA</text>
        <dbReference type="Rhea" id="RHEA:42532"/>
        <dbReference type="Rhea" id="RHEA-COMP:10101"/>
        <dbReference type="Rhea" id="RHEA-COMP:10102"/>
        <dbReference type="ChEBI" id="CHEBI:65314"/>
        <dbReference type="ChEBI" id="CHEBI:65315"/>
        <dbReference type="EC" id="5.4.99.25"/>
    </reaction>
</comment>
<gene>
    <name evidence="5 10" type="primary">truB</name>
    <name evidence="10" type="ORF">PQR62_01705</name>
</gene>
<dbReference type="Pfam" id="PF09157">
    <property type="entry name" value="TruB-C_2"/>
    <property type="match status" value="1"/>
</dbReference>
<dbReference type="InterPro" id="IPR036974">
    <property type="entry name" value="PUA_sf"/>
</dbReference>
<feature type="region of interest" description="Disordered" evidence="6">
    <location>
        <begin position="1"/>
        <end position="37"/>
    </location>
</feature>
<feature type="domain" description="tRNA pseudouridylate synthase B C-terminal" evidence="9">
    <location>
        <begin position="211"/>
        <end position="280"/>
    </location>
</feature>
<comment type="caution">
    <text evidence="10">The sequence shown here is derived from an EMBL/GenBank/DDBJ whole genome shotgun (WGS) entry which is preliminary data.</text>
</comment>
<feature type="compositionally biased region" description="Polar residues" evidence="6">
    <location>
        <begin position="1"/>
        <end position="11"/>
    </location>
</feature>
<evidence type="ECO:0000259" key="8">
    <source>
        <dbReference type="Pfam" id="PF09157"/>
    </source>
</evidence>
<keyword evidence="4 5" id="KW-0413">Isomerase</keyword>
<dbReference type="Pfam" id="PF16198">
    <property type="entry name" value="TruB_C_2"/>
    <property type="match status" value="1"/>
</dbReference>
<dbReference type="Pfam" id="PF01509">
    <property type="entry name" value="TruB_N"/>
    <property type="match status" value="1"/>
</dbReference>
<dbReference type="SUPFAM" id="SSF55120">
    <property type="entry name" value="Pseudouridine synthase"/>
    <property type="match status" value="1"/>
</dbReference>
<evidence type="ECO:0000256" key="3">
    <source>
        <dbReference type="ARBA" id="ARBA00022694"/>
    </source>
</evidence>
<dbReference type="InterPro" id="IPR020103">
    <property type="entry name" value="PsdUridine_synth_cat_dom_sf"/>
</dbReference>
<evidence type="ECO:0000256" key="1">
    <source>
        <dbReference type="ARBA" id="ARBA00000385"/>
    </source>
</evidence>
<evidence type="ECO:0000259" key="7">
    <source>
        <dbReference type="Pfam" id="PF01509"/>
    </source>
</evidence>
<evidence type="ECO:0000256" key="6">
    <source>
        <dbReference type="SAM" id="MobiDB-lite"/>
    </source>
</evidence>
<dbReference type="InterPro" id="IPR014780">
    <property type="entry name" value="tRNA_psdUridine_synth_TruB"/>
</dbReference>
<dbReference type="InterPro" id="IPR015240">
    <property type="entry name" value="tRNA_sdUridine_synth_fam1_C"/>
</dbReference>
<keyword evidence="3 5" id="KW-0819">tRNA processing</keyword>
<evidence type="ECO:0000313" key="10">
    <source>
        <dbReference type="EMBL" id="MFL9922962.1"/>
    </source>
</evidence>
<feature type="domain" description="Pseudouridine synthase II N-terminal" evidence="7">
    <location>
        <begin position="63"/>
        <end position="210"/>
    </location>
</feature>
<dbReference type="EMBL" id="JAQQFM010000001">
    <property type="protein sequence ID" value="MFL9922962.1"/>
    <property type="molecule type" value="Genomic_DNA"/>
</dbReference>
<protein>
    <recommendedName>
        <fullName evidence="5">tRNA pseudouridine synthase B</fullName>
        <ecNumber evidence="5">5.4.99.25</ecNumber>
    </recommendedName>
    <alternativeName>
        <fullName evidence="5">tRNA pseudouridine(55) synthase</fullName>
        <shortName evidence="5">Psi55 synthase</shortName>
    </alternativeName>
    <alternativeName>
        <fullName evidence="5">tRNA pseudouridylate synthase</fullName>
    </alternativeName>
    <alternativeName>
        <fullName evidence="5">tRNA-uridine isomerase</fullName>
    </alternativeName>
</protein>